<organism evidence="3">
    <name type="scientific">Soboliphyme baturini</name>
    <dbReference type="NCBI Taxonomy" id="241478"/>
    <lineage>
        <taxon>Eukaryota</taxon>
        <taxon>Metazoa</taxon>
        <taxon>Ecdysozoa</taxon>
        <taxon>Nematoda</taxon>
        <taxon>Enoplea</taxon>
        <taxon>Dorylaimia</taxon>
        <taxon>Dioctophymatida</taxon>
        <taxon>Dioctophymatoidea</taxon>
        <taxon>Soboliphymatidae</taxon>
        <taxon>Soboliphyme</taxon>
    </lineage>
</organism>
<dbReference type="WBParaSite" id="SBAD_0001161501-mRNA-1">
    <property type="protein sequence ID" value="SBAD_0001161501-mRNA-1"/>
    <property type="gene ID" value="SBAD_0001161501"/>
</dbReference>
<reference evidence="1 2" key="2">
    <citation type="submission" date="2018-11" db="EMBL/GenBank/DDBJ databases">
        <authorList>
            <consortium name="Pathogen Informatics"/>
        </authorList>
    </citation>
    <scope>NUCLEOTIDE SEQUENCE [LARGE SCALE GENOMIC DNA]</scope>
</reference>
<proteinExistence type="predicted"/>
<dbReference type="AlphaFoldDB" id="A0A183J5T3"/>
<dbReference type="EMBL" id="UZAM01015292">
    <property type="protein sequence ID" value="VDP38177.1"/>
    <property type="molecule type" value="Genomic_DNA"/>
</dbReference>
<dbReference type="Proteomes" id="UP000270296">
    <property type="component" value="Unassembled WGS sequence"/>
</dbReference>
<protein>
    <submittedName>
        <fullName evidence="3">IQ motif containing M</fullName>
    </submittedName>
</protein>
<name>A0A183J5T3_9BILA</name>
<accession>A0A183J5T3</accession>
<evidence type="ECO:0000313" key="1">
    <source>
        <dbReference type="EMBL" id="VDP38177.1"/>
    </source>
</evidence>
<sequence length="184" mass="22083">MSRWEISPFMIYKEKLVKELNYRKVVRLSAEEMRGYAAVRWTAMSDTKKMVFRGLARHAYIRLRRIRRLLHCRKKHLTDAWRQKLRIKPSEESDKRTSMAVLYEPDLFYMEIRQQWLLRNPNLLANRFSIISVVPLGCYWTASPAVMVPSEISVLTFKMFDGIKDRYSIVVNSGKLNFFYWLFM</sequence>
<evidence type="ECO:0000313" key="2">
    <source>
        <dbReference type="Proteomes" id="UP000270296"/>
    </source>
</evidence>
<keyword evidence="2" id="KW-1185">Reference proteome</keyword>
<reference evidence="3" key="1">
    <citation type="submission" date="2016-06" db="UniProtKB">
        <authorList>
            <consortium name="WormBaseParasite"/>
        </authorList>
    </citation>
    <scope>IDENTIFICATION</scope>
</reference>
<evidence type="ECO:0000313" key="3">
    <source>
        <dbReference type="WBParaSite" id="SBAD_0001161501-mRNA-1"/>
    </source>
</evidence>
<gene>
    <name evidence="1" type="ORF">SBAD_LOCUS11231</name>
</gene>